<dbReference type="InterPro" id="IPR004089">
    <property type="entry name" value="MCPsignal_dom"/>
</dbReference>
<evidence type="ECO:0000313" key="6">
    <source>
        <dbReference type="Proteomes" id="UP000641646"/>
    </source>
</evidence>
<dbReference type="SUPFAM" id="SSF58104">
    <property type="entry name" value="Methyl-accepting chemotaxis protein (MCP) signaling domain"/>
    <property type="match status" value="1"/>
</dbReference>
<reference evidence="5" key="1">
    <citation type="journal article" date="2015" name="ISME J.">
        <title>Draft Genome Sequence of Streptomyces incarnatus NRRL8089, which Produces the Nucleoside Antibiotic Sinefungin.</title>
        <authorList>
            <person name="Oshima K."/>
            <person name="Hattori M."/>
            <person name="Shimizu H."/>
            <person name="Fukuda K."/>
            <person name="Nemoto M."/>
            <person name="Inagaki K."/>
            <person name="Tamura T."/>
        </authorList>
    </citation>
    <scope>NUCLEOTIDE SEQUENCE</scope>
    <source>
        <strain evidence="5">FACHB-1375</strain>
    </source>
</reference>
<proteinExistence type="predicted"/>
<organism evidence="5 6">
    <name type="scientific">Aerosakkonema funiforme FACHB-1375</name>
    <dbReference type="NCBI Taxonomy" id="2949571"/>
    <lineage>
        <taxon>Bacteria</taxon>
        <taxon>Bacillati</taxon>
        <taxon>Cyanobacteriota</taxon>
        <taxon>Cyanophyceae</taxon>
        <taxon>Oscillatoriophycideae</taxon>
        <taxon>Aerosakkonematales</taxon>
        <taxon>Aerosakkonemataceae</taxon>
        <taxon>Aerosakkonema</taxon>
    </lineage>
</organism>
<dbReference type="SMART" id="SM00283">
    <property type="entry name" value="MA"/>
    <property type="match status" value="1"/>
</dbReference>
<sequence>MFRKCKLQNRMLLGYSVPIILFIGLAGLVYFSTNKLLNVFTKVEKSQEIVDTTNAMTLNQSRMVIVFRGYILSQKPQLLKEYEQELNLFDEASARAVSMAENNKQQQRIKEMVRLKNEYDRYSQRILNLVKQGKRDEAILAFRTGEGQKFVDRFKNLSTEFNKTEEEILAATTAEAKTLINNLIAAVAIGALLCLTFSLLAAYWISAGITRTVERATSAIASSSNQIAATIEEQERTVSQQAASVNQTTTTMDELGASSQQTAGQAQAVATAAQQALTLTATGSEAVENTLEEMSVLREKVGAIAYEISRLSDRTNQIASISSLVSDLANQTNMLALNAAVEAVRAGEHGKGFGVVASEIRKLADQSKKSAEKINALVSDIQKAISSTVMVTDEGTMTVEQSVKIAQKTAQSFAGVTEAINNVVLCSQQISLSSKQQAIAIQQVVDAMNALNRASAETASGISQTRIGTQKLNDAAQSLKSVV</sequence>
<dbReference type="InterPro" id="IPR007891">
    <property type="entry name" value="CHASE3"/>
</dbReference>
<evidence type="ECO:0000259" key="4">
    <source>
        <dbReference type="PROSITE" id="PS50111"/>
    </source>
</evidence>
<gene>
    <name evidence="5" type="ORF">H6G03_18520</name>
</gene>
<dbReference type="Proteomes" id="UP000641646">
    <property type="component" value="Unassembled WGS sequence"/>
</dbReference>
<keyword evidence="6" id="KW-1185">Reference proteome</keyword>
<dbReference type="Pfam" id="PF00015">
    <property type="entry name" value="MCPsignal"/>
    <property type="match status" value="1"/>
</dbReference>
<dbReference type="AlphaFoldDB" id="A0A926VFN9"/>
<feature type="transmembrane region" description="Helical" evidence="3">
    <location>
        <begin position="183"/>
        <end position="205"/>
    </location>
</feature>
<dbReference type="PANTHER" id="PTHR32089:SF112">
    <property type="entry name" value="LYSOZYME-LIKE PROTEIN-RELATED"/>
    <property type="match status" value="1"/>
</dbReference>
<dbReference type="GO" id="GO:0016020">
    <property type="term" value="C:membrane"/>
    <property type="evidence" value="ECO:0007669"/>
    <property type="project" value="InterPro"/>
</dbReference>
<keyword evidence="1 2" id="KW-0807">Transducer</keyword>
<accession>A0A926VFN9</accession>
<dbReference type="PANTHER" id="PTHR32089">
    <property type="entry name" value="METHYL-ACCEPTING CHEMOTAXIS PROTEIN MCPB"/>
    <property type="match status" value="1"/>
</dbReference>
<dbReference type="Gene3D" id="1.10.287.950">
    <property type="entry name" value="Methyl-accepting chemotaxis protein"/>
    <property type="match status" value="1"/>
</dbReference>
<evidence type="ECO:0000256" key="1">
    <source>
        <dbReference type="ARBA" id="ARBA00023224"/>
    </source>
</evidence>
<dbReference type="EMBL" id="JACJPW010000046">
    <property type="protein sequence ID" value="MBD2183034.1"/>
    <property type="molecule type" value="Genomic_DNA"/>
</dbReference>
<evidence type="ECO:0000256" key="3">
    <source>
        <dbReference type="SAM" id="Phobius"/>
    </source>
</evidence>
<name>A0A926VFN9_9CYAN</name>
<dbReference type="Pfam" id="PF05227">
    <property type="entry name" value="CHASE3"/>
    <property type="match status" value="1"/>
</dbReference>
<evidence type="ECO:0000256" key="2">
    <source>
        <dbReference type="PROSITE-ProRule" id="PRU00284"/>
    </source>
</evidence>
<reference evidence="5" key="2">
    <citation type="submission" date="2020-08" db="EMBL/GenBank/DDBJ databases">
        <authorList>
            <person name="Chen M."/>
            <person name="Teng W."/>
            <person name="Zhao L."/>
            <person name="Hu C."/>
            <person name="Zhou Y."/>
            <person name="Han B."/>
            <person name="Song L."/>
            <person name="Shu W."/>
        </authorList>
    </citation>
    <scope>NUCLEOTIDE SEQUENCE</scope>
    <source>
        <strain evidence="5">FACHB-1375</strain>
    </source>
</reference>
<feature type="transmembrane region" description="Helical" evidence="3">
    <location>
        <begin position="12"/>
        <end position="31"/>
    </location>
</feature>
<evidence type="ECO:0000313" key="5">
    <source>
        <dbReference type="EMBL" id="MBD2183034.1"/>
    </source>
</evidence>
<protein>
    <submittedName>
        <fullName evidence="5">CHASE3 domain-containing protein</fullName>
    </submittedName>
</protein>
<keyword evidence="3" id="KW-0812">Transmembrane</keyword>
<keyword evidence="3" id="KW-1133">Transmembrane helix</keyword>
<keyword evidence="3" id="KW-0472">Membrane</keyword>
<comment type="caution">
    <text evidence="5">The sequence shown here is derived from an EMBL/GenBank/DDBJ whole genome shotgun (WGS) entry which is preliminary data.</text>
</comment>
<dbReference type="PROSITE" id="PS50111">
    <property type="entry name" value="CHEMOTAXIS_TRANSDUC_2"/>
    <property type="match status" value="1"/>
</dbReference>
<dbReference type="GO" id="GO:0007165">
    <property type="term" value="P:signal transduction"/>
    <property type="evidence" value="ECO:0007669"/>
    <property type="project" value="UniProtKB-KW"/>
</dbReference>
<feature type="domain" description="Methyl-accepting transducer" evidence="4">
    <location>
        <begin position="216"/>
        <end position="452"/>
    </location>
</feature>